<sequence length="281" mass="32082">MIKSKSDINAVSNVLEERYRTDEDFKQETDEIIRYYARKLLPLADSDTKKKYIEDELSKAVSSQFTLGYFLMTEILADPEFVLESATWTLSKGVIRNEVFDLLENVMSETESEWQRSDGEKKFTRHILDEIYPAYEATVQMRKDTLAIGAYYAFIGDNRYQPAGLKEPTGGIASYTDFTFLNPQVYMQPMTVTESVQKWTLQAVNTVAGLDWLGDVQVTQAIDGNHTLFDIKLSDQLIQDERIEIVNHLIAAIPEEKHANTIIHFYVVSSFDPLFIESAGS</sequence>
<accession>A0A1Q2L4H3</accession>
<proteinExistence type="predicted"/>
<gene>
    <name evidence="1" type="ORF">B0X71_19385</name>
</gene>
<organism evidence="1 2">
    <name type="scientific">Planococcus lenghuensis</name>
    <dbReference type="NCBI Taxonomy" id="2213202"/>
    <lineage>
        <taxon>Bacteria</taxon>
        <taxon>Bacillati</taxon>
        <taxon>Bacillota</taxon>
        <taxon>Bacilli</taxon>
        <taxon>Bacillales</taxon>
        <taxon>Caryophanaceae</taxon>
        <taxon>Planococcus</taxon>
    </lineage>
</organism>
<dbReference type="KEGG" id="pmar:B0X71_19385"/>
<geneLocation type="plasmid" evidence="1 2">
    <name>unnamed1</name>
</geneLocation>
<dbReference type="RefSeq" id="WP_077591197.1">
    <property type="nucleotide sequence ID" value="NZ_CP019641.1"/>
</dbReference>
<dbReference type="AlphaFoldDB" id="A0A1Q2L4H3"/>
<name>A0A1Q2L4H3_9BACL</name>
<keyword evidence="2" id="KW-1185">Reference proteome</keyword>
<reference evidence="1 2" key="1">
    <citation type="submission" date="2017-02" db="EMBL/GenBank/DDBJ databases">
        <title>The complete genomic sequence of a novel cold adapted crude oil-degrading bacterium Planococcus qaidamina Y42.</title>
        <authorList>
            <person name="Yang R."/>
        </authorList>
    </citation>
    <scope>NUCLEOTIDE SEQUENCE [LARGE SCALE GENOMIC DNA]</scope>
    <source>
        <strain evidence="1 2">Y42</strain>
        <plasmid evidence="1 2">unnamed1</plasmid>
    </source>
</reference>
<protein>
    <submittedName>
        <fullName evidence="1">Uncharacterized protein</fullName>
    </submittedName>
</protein>
<dbReference type="Proteomes" id="UP000188184">
    <property type="component" value="Plasmid unnamed1"/>
</dbReference>
<evidence type="ECO:0000313" key="2">
    <source>
        <dbReference type="Proteomes" id="UP000188184"/>
    </source>
</evidence>
<dbReference type="EMBL" id="CP019641">
    <property type="protein sequence ID" value="AQQ55339.1"/>
    <property type="molecule type" value="Genomic_DNA"/>
</dbReference>
<dbReference type="OrthoDB" id="2828108at2"/>
<keyword evidence="1" id="KW-0614">Plasmid</keyword>
<evidence type="ECO:0000313" key="1">
    <source>
        <dbReference type="EMBL" id="AQQ55339.1"/>
    </source>
</evidence>